<evidence type="ECO:0008006" key="4">
    <source>
        <dbReference type="Google" id="ProtNLM"/>
    </source>
</evidence>
<reference evidence="2 3" key="1">
    <citation type="submission" date="2021-06" db="EMBL/GenBank/DDBJ databases">
        <title>Caerostris extrusa draft genome.</title>
        <authorList>
            <person name="Kono N."/>
            <person name="Arakawa K."/>
        </authorList>
    </citation>
    <scope>NUCLEOTIDE SEQUENCE [LARGE SCALE GENOMIC DNA]</scope>
</reference>
<feature type="transmembrane region" description="Helical" evidence="1">
    <location>
        <begin position="26"/>
        <end position="46"/>
    </location>
</feature>
<name>A0AAV4XXU1_CAEEX</name>
<keyword evidence="1" id="KW-0812">Transmembrane</keyword>
<evidence type="ECO:0000313" key="3">
    <source>
        <dbReference type="Proteomes" id="UP001054945"/>
    </source>
</evidence>
<dbReference type="EMBL" id="BPLR01001101">
    <property type="protein sequence ID" value="GIY99951.1"/>
    <property type="molecule type" value="Genomic_DNA"/>
</dbReference>
<dbReference type="AlphaFoldDB" id="A0AAV4XXU1"/>
<organism evidence="2 3">
    <name type="scientific">Caerostris extrusa</name>
    <name type="common">Bark spider</name>
    <name type="synonym">Caerostris bankana</name>
    <dbReference type="NCBI Taxonomy" id="172846"/>
    <lineage>
        <taxon>Eukaryota</taxon>
        <taxon>Metazoa</taxon>
        <taxon>Ecdysozoa</taxon>
        <taxon>Arthropoda</taxon>
        <taxon>Chelicerata</taxon>
        <taxon>Arachnida</taxon>
        <taxon>Araneae</taxon>
        <taxon>Araneomorphae</taxon>
        <taxon>Entelegynae</taxon>
        <taxon>Araneoidea</taxon>
        <taxon>Araneidae</taxon>
        <taxon>Caerostris</taxon>
    </lineage>
</organism>
<protein>
    <recommendedName>
        <fullName evidence="4">Transmembrane protein</fullName>
    </recommendedName>
</protein>
<keyword evidence="1" id="KW-0472">Membrane</keyword>
<sequence>MRVVLKKIHSKPSDRRLDILSQPTTMMNYIHSSCMLTFVFVCVTFFKPHILLMYAFCQPDSQCETLCKISHNRHRFFSFQNPTHTARGFDYEASSLLPLGHESPC</sequence>
<comment type="caution">
    <text evidence="2">The sequence shown here is derived from an EMBL/GenBank/DDBJ whole genome shotgun (WGS) entry which is preliminary data.</text>
</comment>
<keyword evidence="3" id="KW-1185">Reference proteome</keyword>
<proteinExistence type="predicted"/>
<evidence type="ECO:0000256" key="1">
    <source>
        <dbReference type="SAM" id="Phobius"/>
    </source>
</evidence>
<accession>A0AAV4XXU1</accession>
<dbReference type="Proteomes" id="UP001054945">
    <property type="component" value="Unassembled WGS sequence"/>
</dbReference>
<evidence type="ECO:0000313" key="2">
    <source>
        <dbReference type="EMBL" id="GIY99951.1"/>
    </source>
</evidence>
<keyword evidence="1" id="KW-1133">Transmembrane helix</keyword>
<gene>
    <name evidence="2" type="ORF">CEXT_36391</name>
</gene>